<keyword evidence="8" id="KW-1185">Reference proteome</keyword>
<accession>A0AA36J040</accession>
<evidence type="ECO:0000256" key="2">
    <source>
        <dbReference type="ARBA" id="ARBA00022670"/>
    </source>
</evidence>
<dbReference type="PANTHER" id="PTHR46915:SF2">
    <property type="entry name" value="UBIQUITIN-LIKE PROTEASE 4"/>
    <property type="match status" value="1"/>
</dbReference>
<dbReference type="PANTHER" id="PTHR46915">
    <property type="entry name" value="UBIQUITIN-LIKE PROTEASE 4-RELATED"/>
    <property type="match status" value="1"/>
</dbReference>
<keyword evidence="2" id="KW-0645">Protease</keyword>
<dbReference type="GO" id="GO:0008234">
    <property type="term" value="F:cysteine-type peptidase activity"/>
    <property type="evidence" value="ECO:0007669"/>
    <property type="project" value="UniProtKB-KW"/>
</dbReference>
<sequence>MEASIVVDSDDEAERCAEAEARAAAAAHALAAEPPQECFCCRLALPPSRGLLTPQPVGEVQIWRQDQALIFSPEDAEEDDDLVIPVAGISSVDVKADGPMIILTLSPPLAANGFAVDYMAEGHRIATVTLSPLTEELRSALATLMAWLQHLTLHGPKALGLVPRPLQEPVALRLHGTVLEERDLDLLEDEQWFNDTIMDFFMRLALEVAAPQQLQDELYVAKTQFFTRLTACGASSGEKGWENVKTWTRTVNGGVASQRVLVYPVNEANLHWCVFFVCHPHGAIQQTEADEDVPRIVCLDSAWEPVPKDDHIKLLKGYLRRELFNNPLGGNGAAVLGADGSVAAASVARWKAAVMGLEKMQAIDGDVPKQQNVYDCGLYVLEFLLYLLRQPGQFSRLGLESHQEWFDQSVITHRRTQMRELVSRLLSEGKRSGQMDVSLLLRDESLRNAVREALTSEPPEPENPEPENPEPENPEENVPWRPPAEPAHWSAMSAMSAAGGAEGVWGAWGWSYEWEHVAKREVSPTWPFGVGRDRGRSSWQFGHVESPGGNEFSAARPLAGADCGVMVLEHV</sequence>
<gene>
    <name evidence="7" type="ORF">EVOR1521_LOCUS21224</name>
</gene>
<feature type="compositionally biased region" description="Acidic residues" evidence="5">
    <location>
        <begin position="459"/>
        <end position="475"/>
    </location>
</feature>
<dbReference type="InterPro" id="IPR003653">
    <property type="entry name" value="Peptidase_C48_C"/>
</dbReference>
<dbReference type="PROSITE" id="PS50600">
    <property type="entry name" value="ULP_PROTEASE"/>
    <property type="match status" value="1"/>
</dbReference>
<dbReference type="SUPFAM" id="SSF54001">
    <property type="entry name" value="Cysteine proteinases"/>
    <property type="match status" value="1"/>
</dbReference>
<organism evidence="7 8">
    <name type="scientific">Effrenium voratum</name>
    <dbReference type="NCBI Taxonomy" id="2562239"/>
    <lineage>
        <taxon>Eukaryota</taxon>
        <taxon>Sar</taxon>
        <taxon>Alveolata</taxon>
        <taxon>Dinophyceae</taxon>
        <taxon>Suessiales</taxon>
        <taxon>Symbiodiniaceae</taxon>
        <taxon>Effrenium</taxon>
    </lineage>
</organism>
<dbReference type="GO" id="GO:0006508">
    <property type="term" value="P:proteolysis"/>
    <property type="evidence" value="ECO:0007669"/>
    <property type="project" value="UniProtKB-KW"/>
</dbReference>
<dbReference type="InterPro" id="IPR038765">
    <property type="entry name" value="Papain-like_cys_pep_sf"/>
</dbReference>
<dbReference type="Gene3D" id="1.10.418.20">
    <property type="match status" value="1"/>
</dbReference>
<evidence type="ECO:0000313" key="7">
    <source>
        <dbReference type="EMBL" id="CAJ1397150.1"/>
    </source>
</evidence>
<feature type="region of interest" description="Disordered" evidence="5">
    <location>
        <begin position="453"/>
        <end position="486"/>
    </location>
</feature>
<proteinExistence type="inferred from homology"/>
<evidence type="ECO:0000256" key="1">
    <source>
        <dbReference type="ARBA" id="ARBA00005234"/>
    </source>
</evidence>
<keyword evidence="3" id="KW-0378">Hydrolase</keyword>
<evidence type="ECO:0000256" key="5">
    <source>
        <dbReference type="SAM" id="MobiDB-lite"/>
    </source>
</evidence>
<dbReference type="AlphaFoldDB" id="A0AA36J040"/>
<evidence type="ECO:0000256" key="3">
    <source>
        <dbReference type="ARBA" id="ARBA00022801"/>
    </source>
</evidence>
<dbReference type="Gene3D" id="3.30.310.130">
    <property type="entry name" value="Ubiquitin-related"/>
    <property type="match status" value="1"/>
</dbReference>
<comment type="similarity">
    <text evidence="1">Belongs to the peptidase C48 family.</text>
</comment>
<comment type="caution">
    <text evidence="7">The sequence shown here is derived from an EMBL/GenBank/DDBJ whole genome shotgun (WGS) entry which is preliminary data.</text>
</comment>
<feature type="domain" description="Ubiquitin-like protease family profile" evidence="6">
    <location>
        <begin position="177"/>
        <end position="387"/>
    </location>
</feature>
<dbReference type="EMBL" id="CAUJNA010003256">
    <property type="protein sequence ID" value="CAJ1397150.1"/>
    <property type="molecule type" value="Genomic_DNA"/>
</dbReference>
<reference evidence="7" key="1">
    <citation type="submission" date="2023-08" db="EMBL/GenBank/DDBJ databases">
        <authorList>
            <person name="Chen Y."/>
            <person name="Shah S."/>
            <person name="Dougan E. K."/>
            <person name="Thang M."/>
            <person name="Chan C."/>
        </authorList>
    </citation>
    <scope>NUCLEOTIDE SEQUENCE</scope>
</reference>
<evidence type="ECO:0000259" key="6">
    <source>
        <dbReference type="PROSITE" id="PS50600"/>
    </source>
</evidence>
<evidence type="ECO:0000256" key="4">
    <source>
        <dbReference type="ARBA" id="ARBA00022807"/>
    </source>
</evidence>
<dbReference type="Pfam" id="PF02902">
    <property type="entry name" value="Peptidase_C48"/>
    <property type="match status" value="1"/>
</dbReference>
<evidence type="ECO:0000313" key="8">
    <source>
        <dbReference type="Proteomes" id="UP001178507"/>
    </source>
</evidence>
<name>A0AA36J040_9DINO</name>
<dbReference type="Proteomes" id="UP001178507">
    <property type="component" value="Unassembled WGS sequence"/>
</dbReference>
<dbReference type="GO" id="GO:0016926">
    <property type="term" value="P:protein desumoylation"/>
    <property type="evidence" value="ECO:0007669"/>
    <property type="project" value="UniProtKB-ARBA"/>
</dbReference>
<keyword evidence="4" id="KW-0788">Thiol protease</keyword>
<protein>
    <recommendedName>
        <fullName evidence="6">Ubiquitin-like protease family profile domain-containing protein</fullName>
    </recommendedName>
</protein>